<evidence type="ECO:0000256" key="6">
    <source>
        <dbReference type="SAM" id="Phobius"/>
    </source>
</evidence>
<feature type="transmembrane region" description="Helical" evidence="6">
    <location>
        <begin position="225"/>
        <end position="245"/>
    </location>
</feature>
<protein>
    <submittedName>
        <fullName evidence="7">TerC family protein</fullName>
    </submittedName>
</protein>
<gene>
    <name evidence="7" type="ORF">EFA69_12860</name>
</gene>
<feature type="transmembrane region" description="Helical" evidence="6">
    <location>
        <begin position="195"/>
        <end position="219"/>
    </location>
</feature>
<keyword evidence="5 6" id="KW-0472">Membrane</keyword>
<feature type="transmembrane region" description="Helical" evidence="6">
    <location>
        <begin position="131"/>
        <end position="149"/>
    </location>
</feature>
<evidence type="ECO:0000256" key="1">
    <source>
        <dbReference type="ARBA" id="ARBA00004141"/>
    </source>
</evidence>
<dbReference type="NCBIfam" id="TIGR03718">
    <property type="entry name" value="R_switched_Alx"/>
    <property type="match status" value="1"/>
</dbReference>
<keyword evidence="8" id="KW-1185">Reference proteome</keyword>
<comment type="subcellular location">
    <subcellularLocation>
        <location evidence="1">Membrane</location>
        <topology evidence="1">Multi-pass membrane protein</topology>
    </subcellularLocation>
</comment>
<evidence type="ECO:0000256" key="5">
    <source>
        <dbReference type="ARBA" id="ARBA00023136"/>
    </source>
</evidence>
<keyword evidence="3 6" id="KW-0812">Transmembrane</keyword>
<dbReference type="Proteomes" id="UP000271010">
    <property type="component" value="Unassembled WGS sequence"/>
</dbReference>
<evidence type="ECO:0000313" key="7">
    <source>
        <dbReference type="EMBL" id="RNI27066.1"/>
    </source>
</evidence>
<feature type="transmembrane region" description="Helical" evidence="6">
    <location>
        <begin position="71"/>
        <end position="91"/>
    </location>
</feature>
<sequence>MKTDIIFWIGFNAFVLILLALDLFVFHRKSHVVKIKEALLWSAFWIALSLAFNVGIYYWRGSTPALEFLTAYLIEKSLSVDNLFVFILIFNFFKVPSSVQHKILFWGVLGALFFRAVFILVGVTLIAKFHFIIYILGGFLVFTGIKMAFSSGDDDIDPEANPVVKFVSRYMPVTNRHYGDKFFVKIDKTIFATPLFLVLIMVETTDIVFAADSIPAILAISKDPFIVYTSNVFALLGLRALYFALAGIMQLFHYLHYGLSLILVFIGLKLVLSDVIHLDMRIALGVVAFILAISVILSLLFPKKDAPAVPLPNQEEDSTQA</sequence>
<dbReference type="PANTHER" id="PTHR30238:SF0">
    <property type="entry name" value="THYLAKOID MEMBRANE PROTEIN TERC, CHLOROPLASTIC"/>
    <property type="match status" value="1"/>
</dbReference>
<evidence type="ECO:0000256" key="2">
    <source>
        <dbReference type="ARBA" id="ARBA00007511"/>
    </source>
</evidence>
<reference evidence="7 8" key="1">
    <citation type="submission" date="2018-11" db="EMBL/GenBank/DDBJ databases">
        <title>Rufibacter latericius sp. nov., isolated from water in Baiyang Lake.</title>
        <authorList>
            <person name="Yang Y."/>
        </authorList>
    </citation>
    <scope>NUCLEOTIDE SEQUENCE [LARGE SCALE GENOMIC DNA]</scope>
    <source>
        <strain evidence="7 8">MCC P1</strain>
    </source>
</reference>
<dbReference type="RefSeq" id="WP_123133535.1">
    <property type="nucleotide sequence ID" value="NZ_JBHMAD010000003.1"/>
</dbReference>
<evidence type="ECO:0000313" key="8">
    <source>
        <dbReference type="Proteomes" id="UP000271010"/>
    </source>
</evidence>
<name>A0A3M9MNF1_9BACT</name>
<feature type="transmembrane region" description="Helical" evidence="6">
    <location>
        <begin position="103"/>
        <end position="125"/>
    </location>
</feature>
<dbReference type="AlphaFoldDB" id="A0A3M9MNF1"/>
<dbReference type="InterPro" id="IPR022369">
    <property type="entry name" value="Integral_membrane_TerC_rswitch"/>
</dbReference>
<dbReference type="GO" id="GO:0016020">
    <property type="term" value="C:membrane"/>
    <property type="evidence" value="ECO:0007669"/>
    <property type="project" value="UniProtKB-SubCell"/>
</dbReference>
<organism evidence="7 8">
    <name type="scientific">Rufibacter immobilis</name>
    <dbReference type="NCBI Taxonomy" id="1348778"/>
    <lineage>
        <taxon>Bacteria</taxon>
        <taxon>Pseudomonadati</taxon>
        <taxon>Bacteroidota</taxon>
        <taxon>Cytophagia</taxon>
        <taxon>Cytophagales</taxon>
        <taxon>Hymenobacteraceae</taxon>
        <taxon>Rufibacter</taxon>
    </lineage>
</organism>
<comment type="caution">
    <text evidence="7">The sequence shown here is derived from an EMBL/GenBank/DDBJ whole genome shotgun (WGS) entry which is preliminary data.</text>
</comment>
<dbReference type="OrthoDB" id="9783692at2"/>
<feature type="transmembrane region" description="Helical" evidence="6">
    <location>
        <begin position="257"/>
        <end position="276"/>
    </location>
</feature>
<evidence type="ECO:0000256" key="4">
    <source>
        <dbReference type="ARBA" id="ARBA00022989"/>
    </source>
</evidence>
<accession>A0A3M9MNF1</accession>
<evidence type="ECO:0000256" key="3">
    <source>
        <dbReference type="ARBA" id="ARBA00022692"/>
    </source>
</evidence>
<feature type="transmembrane region" description="Helical" evidence="6">
    <location>
        <begin position="38"/>
        <end position="59"/>
    </location>
</feature>
<proteinExistence type="inferred from homology"/>
<dbReference type="InterPro" id="IPR005496">
    <property type="entry name" value="Integral_membrane_TerC"/>
</dbReference>
<feature type="transmembrane region" description="Helical" evidence="6">
    <location>
        <begin position="6"/>
        <end position="26"/>
    </location>
</feature>
<dbReference type="Pfam" id="PF03741">
    <property type="entry name" value="TerC"/>
    <property type="match status" value="1"/>
</dbReference>
<keyword evidence="4 6" id="KW-1133">Transmembrane helix</keyword>
<feature type="transmembrane region" description="Helical" evidence="6">
    <location>
        <begin position="282"/>
        <end position="301"/>
    </location>
</feature>
<dbReference type="PANTHER" id="PTHR30238">
    <property type="entry name" value="MEMBRANE BOUND PREDICTED REDOX MODULATOR"/>
    <property type="match status" value="1"/>
</dbReference>
<dbReference type="EMBL" id="RJJE01000017">
    <property type="protein sequence ID" value="RNI27066.1"/>
    <property type="molecule type" value="Genomic_DNA"/>
</dbReference>
<comment type="similarity">
    <text evidence="2">Belongs to the TerC family.</text>
</comment>